<dbReference type="GO" id="GO:0005816">
    <property type="term" value="C:spindle pole body"/>
    <property type="evidence" value="ECO:0007669"/>
    <property type="project" value="TreeGrafter"/>
</dbReference>
<dbReference type="PROSITE" id="PS50245">
    <property type="entry name" value="CAP_GLY_2"/>
    <property type="match status" value="1"/>
</dbReference>
<reference evidence="10" key="1">
    <citation type="submission" date="2015-05" db="EMBL/GenBank/DDBJ databases">
        <authorList>
            <person name="Fogelqvist Johan"/>
        </authorList>
    </citation>
    <scope>NUCLEOTIDE SEQUENCE [LARGE SCALE GENOMIC DNA]</scope>
</reference>
<feature type="compositionally biased region" description="Low complexity" evidence="7">
    <location>
        <begin position="212"/>
        <end position="223"/>
    </location>
</feature>
<evidence type="ECO:0000256" key="3">
    <source>
        <dbReference type="ARBA" id="ARBA00022701"/>
    </source>
</evidence>
<evidence type="ECO:0000256" key="4">
    <source>
        <dbReference type="ARBA" id="ARBA00023017"/>
    </source>
</evidence>
<feature type="compositionally biased region" description="Polar residues" evidence="7">
    <location>
        <begin position="138"/>
        <end position="167"/>
    </location>
</feature>
<evidence type="ECO:0000256" key="2">
    <source>
        <dbReference type="ARBA" id="ARBA00022490"/>
    </source>
</evidence>
<dbReference type="PROSITE" id="PS00845">
    <property type="entry name" value="CAP_GLY_1"/>
    <property type="match status" value="1"/>
</dbReference>
<dbReference type="GO" id="GO:0000132">
    <property type="term" value="P:establishment of mitotic spindle orientation"/>
    <property type="evidence" value="ECO:0007669"/>
    <property type="project" value="TreeGrafter"/>
</dbReference>
<feature type="compositionally biased region" description="Polar residues" evidence="7">
    <location>
        <begin position="269"/>
        <end position="278"/>
    </location>
</feature>
<feature type="domain" description="CAP-Gly" evidence="8">
    <location>
        <begin position="24"/>
        <end position="66"/>
    </location>
</feature>
<dbReference type="GO" id="GO:0030286">
    <property type="term" value="C:dynein complex"/>
    <property type="evidence" value="ECO:0007669"/>
    <property type="project" value="UniProtKB-KW"/>
</dbReference>
<dbReference type="InterPro" id="IPR036859">
    <property type="entry name" value="CAP-Gly_dom_sf"/>
</dbReference>
<evidence type="ECO:0000259" key="8">
    <source>
        <dbReference type="PROSITE" id="PS50245"/>
    </source>
</evidence>
<feature type="non-terminal residue" evidence="9">
    <location>
        <position position="559"/>
    </location>
</feature>
<keyword evidence="6" id="KW-0206">Cytoskeleton</keyword>
<feature type="region of interest" description="Disordered" evidence="7">
    <location>
        <begin position="80"/>
        <end position="318"/>
    </location>
</feature>
<evidence type="ECO:0000256" key="7">
    <source>
        <dbReference type="SAM" id="MobiDB-lite"/>
    </source>
</evidence>
<dbReference type="EMBL" id="CVQI01017113">
    <property type="protein sequence ID" value="CRK25022.1"/>
    <property type="molecule type" value="Genomic_DNA"/>
</dbReference>
<dbReference type="SUPFAM" id="SSF74924">
    <property type="entry name" value="Cap-Gly domain"/>
    <property type="match status" value="1"/>
</dbReference>
<name>A0A0G4LSP2_VERLO</name>
<feature type="compositionally biased region" description="Polar residues" evidence="7">
    <location>
        <begin position="194"/>
        <end position="204"/>
    </location>
</feature>
<dbReference type="SMART" id="SM01052">
    <property type="entry name" value="CAP_GLY"/>
    <property type="match status" value="1"/>
</dbReference>
<dbReference type="Pfam" id="PF01302">
    <property type="entry name" value="CAP_GLY"/>
    <property type="match status" value="1"/>
</dbReference>
<dbReference type="GO" id="GO:0005874">
    <property type="term" value="C:microtubule"/>
    <property type="evidence" value="ECO:0007669"/>
    <property type="project" value="UniProtKB-KW"/>
</dbReference>
<accession>A0A0G4LSP2</accession>
<organism evidence="9 10">
    <name type="scientific">Verticillium longisporum</name>
    <name type="common">Verticillium dahliae var. longisporum</name>
    <dbReference type="NCBI Taxonomy" id="100787"/>
    <lineage>
        <taxon>Eukaryota</taxon>
        <taxon>Fungi</taxon>
        <taxon>Dikarya</taxon>
        <taxon>Ascomycota</taxon>
        <taxon>Pezizomycotina</taxon>
        <taxon>Sordariomycetes</taxon>
        <taxon>Hypocreomycetidae</taxon>
        <taxon>Glomerellales</taxon>
        <taxon>Plectosphaerellaceae</taxon>
        <taxon>Verticillium</taxon>
    </lineage>
</organism>
<dbReference type="GO" id="GO:0051286">
    <property type="term" value="C:cell tip"/>
    <property type="evidence" value="ECO:0007669"/>
    <property type="project" value="TreeGrafter"/>
</dbReference>
<evidence type="ECO:0000313" key="10">
    <source>
        <dbReference type="Proteomes" id="UP000045706"/>
    </source>
</evidence>
<dbReference type="InterPro" id="IPR027417">
    <property type="entry name" value="P-loop_NTPase"/>
</dbReference>
<dbReference type="Gene3D" id="2.30.30.190">
    <property type="entry name" value="CAP Gly-rich-like domain"/>
    <property type="match status" value="1"/>
</dbReference>
<feature type="compositionally biased region" description="Low complexity" evidence="7">
    <location>
        <begin position="121"/>
        <end position="135"/>
    </location>
</feature>
<dbReference type="PANTHER" id="PTHR18916:SF6">
    <property type="entry name" value="DYNACTIN SUBUNIT 1"/>
    <property type="match status" value="1"/>
</dbReference>
<dbReference type="Proteomes" id="UP000045706">
    <property type="component" value="Unassembled WGS sequence"/>
</dbReference>
<dbReference type="Gene3D" id="3.40.50.300">
    <property type="entry name" value="P-loop containing nucleotide triphosphate hydrolases"/>
    <property type="match status" value="1"/>
</dbReference>
<dbReference type="GO" id="GO:0000743">
    <property type="term" value="P:nuclear migration involved in conjugation with cellular fusion"/>
    <property type="evidence" value="ECO:0007669"/>
    <property type="project" value="TreeGrafter"/>
</dbReference>
<evidence type="ECO:0000256" key="5">
    <source>
        <dbReference type="ARBA" id="ARBA00023054"/>
    </source>
</evidence>
<keyword evidence="3" id="KW-0493">Microtubule</keyword>
<proteinExistence type="predicted"/>
<dbReference type="InterPro" id="IPR000938">
    <property type="entry name" value="CAP-Gly_domain"/>
</dbReference>
<dbReference type="GO" id="GO:0005819">
    <property type="term" value="C:spindle"/>
    <property type="evidence" value="ECO:0007669"/>
    <property type="project" value="UniProtKB-SubCell"/>
</dbReference>
<keyword evidence="4" id="KW-0243">Dynein</keyword>
<dbReference type="AlphaFoldDB" id="A0A0G4LSP2"/>
<sequence>MSDLAVGQIVQLTDGRNGVVRFAGTTHFASGEWVGIELEDDSGKNDGSVQGERYFDCSMGRGMFVRPSTLTILAQAPAPAAAPAARPTVRKTSRPSSFVPGTGRVSSVTDPSMAKRMSLNAASPSPAPRTSRPASVVRSPTKSPTKQIGSTTSSTAPSRTGTPSNAKGTAATRTRPAVGVRTSMGPPPIPSARVTRQPSTSSATGRPPARPLSNRLSLSGSRNVPKPDPLRRPSADSQAGREPGSAADSGDDGRSSSPSKGATDLASPHATSPVQARTNALERLTSGRTATTTARSPATASPRTAGGNTAAARENEDLKAKLRVMERKRLEDREKLKQLEKLQGERDKFESIIQKLQTKDIARLLKLDEAEEKDTKELVQHYLESDASGDWLLIIDNADDEEEMEGVQQSRKQGEKHGIRPFLPRTEQGRVRFTTRTQRIATRVAQRVGMVGPELRLESLHHLYLQLLGLFLPTLIPHVSLRIVMSRHLTFLHDPEKRLLEAFCIAGRVVNNNGLGRVQCNVEINYDNYTYEAVPAFTVRFPVSFDRPKHVTGFKCYKA</sequence>
<comment type="subcellular location">
    <subcellularLocation>
        <location evidence="1">Cytoplasm</location>
        <location evidence="1">Cytoskeleton</location>
        <location evidence="1">Spindle</location>
    </subcellularLocation>
</comment>
<gene>
    <name evidence="9" type="ORF">BN1723_013460</name>
</gene>
<dbReference type="PANTHER" id="PTHR18916">
    <property type="entry name" value="DYNACTIN 1-RELATED MICROTUBULE-BINDING"/>
    <property type="match status" value="1"/>
</dbReference>
<evidence type="ECO:0000256" key="1">
    <source>
        <dbReference type="ARBA" id="ARBA00004186"/>
    </source>
</evidence>
<keyword evidence="5" id="KW-0175">Coiled coil</keyword>
<keyword evidence="2" id="KW-0963">Cytoplasm</keyword>
<protein>
    <recommendedName>
        <fullName evidence="8">CAP-Gly domain-containing protein</fullName>
    </recommendedName>
</protein>
<feature type="compositionally biased region" description="Low complexity" evidence="7">
    <location>
        <begin position="286"/>
        <end position="305"/>
    </location>
</feature>
<evidence type="ECO:0000256" key="6">
    <source>
        <dbReference type="ARBA" id="ARBA00023212"/>
    </source>
</evidence>
<evidence type="ECO:0000313" key="9">
    <source>
        <dbReference type="EMBL" id="CRK25022.1"/>
    </source>
</evidence>